<organism evidence="2 3">
    <name type="scientific">Strongyloides papillosus</name>
    <name type="common">Intestinal threadworm</name>
    <dbReference type="NCBI Taxonomy" id="174720"/>
    <lineage>
        <taxon>Eukaryota</taxon>
        <taxon>Metazoa</taxon>
        <taxon>Ecdysozoa</taxon>
        <taxon>Nematoda</taxon>
        <taxon>Chromadorea</taxon>
        <taxon>Rhabditida</taxon>
        <taxon>Tylenchina</taxon>
        <taxon>Panagrolaimomorpha</taxon>
        <taxon>Strongyloidoidea</taxon>
        <taxon>Strongyloididae</taxon>
        <taxon>Strongyloides</taxon>
    </lineage>
</organism>
<dbReference type="WBParaSite" id="SPAL_0000955500.1">
    <property type="protein sequence ID" value="SPAL_0000955500.1"/>
    <property type="gene ID" value="SPAL_0000955500"/>
</dbReference>
<name>A0A0N5BUN4_STREA</name>
<sequence>MPNTRRILYMVLGKIELTRNESDLLDTFYICQWDDRFGQITIQSLESLSGYLKDISRFEGKSTFNQLIGRRNDQPNDSRISSEQINLLKSALKQYKEVPDEGIPSPESDIRSLQNSMERIPSSERNIETISISDDSDRKSFGAISIKSTSSEDSKPIFPTLPDGYSLCHSNRKKVVCGNCDQVGDDLREEATTLMDTQSVFLDDFDNNNKSYCKPLDREKKANENRNNGDVVLSSIESDDDSNNSQMVTDSEDSVMDTEYLTERHPRYRSNDFTSAIGIPYSDDGYNRWKNKWAKAIQQDMENSKNELDWTNLEIISETNIDNTSKLICYDTTTHLMSTIEYHQVPESQMYKIHQLKKVSGLRNVHRSKKRDV</sequence>
<protein>
    <submittedName>
        <fullName evidence="3">DUF4373 domain-containing protein</fullName>
    </submittedName>
</protein>
<accession>A0A0N5BUN4</accession>
<keyword evidence="2" id="KW-1185">Reference proteome</keyword>
<dbReference type="AlphaFoldDB" id="A0A0N5BUN4"/>
<evidence type="ECO:0000313" key="2">
    <source>
        <dbReference type="Proteomes" id="UP000046392"/>
    </source>
</evidence>
<evidence type="ECO:0000256" key="1">
    <source>
        <dbReference type="SAM" id="MobiDB-lite"/>
    </source>
</evidence>
<proteinExistence type="predicted"/>
<reference evidence="3" key="1">
    <citation type="submission" date="2017-02" db="UniProtKB">
        <authorList>
            <consortium name="WormBaseParasite"/>
        </authorList>
    </citation>
    <scope>IDENTIFICATION</scope>
</reference>
<feature type="region of interest" description="Disordered" evidence="1">
    <location>
        <begin position="234"/>
        <end position="257"/>
    </location>
</feature>
<dbReference type="Proteomes" id="UP000046392">
    <property type="component" value="Unplaced"/>
</dbReference>
<evidence type="ECO:0000313" key="3">
    <source>
        <dbReference type="WBParaSite" id="SPAL_0000955500.1"/>
    </source>
</evidence>